<evidence type="ECO:0000259" key="5">
    <source>
        <dbReference type="Pfam" id="PF01909"/>
    </source>
</evidence>
<dbReference type="SUPFAM" id="SSF81301">
    <property type="entry name" value="Nucleotidyltransferase"/>
    <property type="match status" value="1"/>
</dbReference>
<accession>A0ABS4J3N1</accession>
<organism evidence="7 8">
    <name type="scientific">Paenibacillus eucommiae</name>
    <dbReference type="NCBI Taxonomy" id="1355755"/>
    <lineage>
        <taxon>Bacteria</taxon>
        <taxon>Bacillati</taxon>
        <taxon>Bacillota</taxon>
        <taxon>Bacilli</taxon>
        <taxon>Bacillales</taxon>
        <taxon>Paenibacillaceae</taxon>
        <taxon>Paenibacillus</taxon>
    </lineage>
</organism>
<evidence type="ECO:0000259" key="6">
    <source>
        <dbReference type="Pfam" id="PF13427"/>
    </source>
</evidence>
<evidence type="ECO:0000256" key="2">
    <source>
        <dbReference type="ARBA" id="ARBA00023251"/>
    </source>
</evidence>
<keyword evidence="4 7" id="KW-0548">Nucleotidyltransferase</keyword>
<evidence type="ECO:0000313" key="8">
    <source>
        <dbReference type="Proteomes" id="UP001519287"/>
    </source>
</evidence>
<gene>
    <name evidence="7" type="ORF">J2Z66_006046</name>
</gene>
<evidence type="ECO:0000313" key="7">
    <source>
        <dbReference type="EMBL" id="MBP1994410.1"/>
    </source>
</evidence>
<dbReference type="GO" id="GO:0009012">
    <property type="term" value="F:aminoglycoside 3''-adenylyltransferase activity"/>
    <property type="evidence" value="ECO:0007669"/>
    <property type="project" value="UniProtKB-EC"/>
</dbReference>
<reference evidence="7 8" key="1">
    <citation type="submission" date="2021-03" db="EMBL/GenBank/DDBJ databases">
        <title>Genomic Encyclopedia of Type Strains, Phase IV (KMG-IV): sequencing the most valuable type-strain genomes for metagenomic binning, comparative biology and taxonomic classification.</title>
        <authorList>
            <person name="Goeker M."/>
        </authorList>
    </citation>
    <scope>NUCLEOTIDE SEQUENCE [LARGE SCALE GENOMIC DNA]</scope>
    <source>
        <strain evidence="7 8">DSM 26048</strain>
    </source>
</reference>
<comment type="catalytic activity">
    <reaction evidence="3 4">
        <text>spectinomycin + ATP = 9-O-adenylylspectinomycin + diphosphate</text>
        <dbReference type="Rhea" id="RHEA:63228"/>
        <dbReference type="ChEBI" id="CHEBI:30616"/>
        <dbReference type="ChEBI" id="CHEBI:33019"/>
        <dbReference type="ChEBI" id="CHEBI:146260"/>
        <dbReference type="ChEBI" id="CHEBI:146261"/>
    </reaction>
</comment>
<feature type="domain" description="Polymerase nucleotidyl transferase" evidence="5">
    <location>
        <begin position="17"/>
        <end position="64"/>
    </location>
</feature>
<comment type="caution">
    <text evidence="7">The sequence shown here is derived from an EMBL/GenBank/DDBJ whole genome shotgun (WGS) entry which is preliminary data.</text>
</comment>
<dbReference type="InterPro" id="IPR025184">
    <property type="entry name" value="AadA_C"/>
</dbReference>
<evidence type="ECO:0000256" key="3">
    <source>
        <dbReference type="ARBA" id="ARBA00047831"/>
    </source>
</evidence>
<dbReference type="Proteomes" id="UP001519287">
    <property type="component" value="Unassembled WGS sequence"/>
</dbReference>
<keyword evidence="1 4" id="KW-0808">Transferase</keyword>
<proteinExistence type="predicted"/>
<keyword evidence="4" id="KW-0547">Nucleotide-binding</keyword>
<dbReference type="InterPro" id="IPR024172">
    <property type="entry name" value="AadA/Aad9"/>
</dbReference>
<dbReference type="Gene3D" id="3.30.460.10">
    <property type="entry name" value="Beta Polymerase, domain 2"/>
    <property type="match status" value="1"/>
</dbReference>
<keyword evidence="4" id="KW-0067">ATP-binding</keyword>
<evidence type="ECO:0000256" key="4">
    <source>
        <dbReference type="PIRNR" id="PIRNR000819"/>
    </source>
</evidence>
<keyword evidence="2 4" id="KW-0046">Antibiotic resistance</keyword>
<evidence type="ECO:0000256" key="1">
    <source>
        <dbReference type="ARBA" id="ARBA00022679"/>
    </source>
</evidence>
<dbReference type="RefSeq" id="WP_245375921.1">
    <property type="nucleotide sequence ID" value="NZ_JAGGLB010000025.1"/>
</dbReference>
<keyword evidence="8" id="KW-1185">Reference proteome</keyword>
<dbReference type="InterPro" id="IPR002934">
    <property type="entry name" value="Polymerase_NTP_transf_dom"/>
</dbReference>
<dbReference type="Pfam" id="PF01909">
    <property type="entry name" value="NTP_transf_2"/>
    <property type="match status" value="1"/>
</dbReference>
<feature type="domain" description="Adenylyltransferase AadA C-terminal" evidence="6">
    <location>
        <begin position="147"/>
        <end position="246"/>
    </location>
</feature>
<dbReference type="EMBL" id="JAGGLB010000025">
    <property type="protein sequence ID" value="MBP1994410.1"/>
    <property type="molecule type" value="Genomic_DNA"/>
</dbReference>
<name>A0ABS4J3N1_9BACL</name>
<dbReference type="PIRSF" id="PIRSF000819">
    <property type="entry name" value="Streptomycin_3-adenylyltransf"/>
    <property type="match status" value="1"/>
</dbReference>
<dbReference type="Pfam" id="PF13427">
    <property type="entry name" value="AadA_C"/>
    <property type="match status" value="1"/>
</dbReference>
<dbReference type="CDD" id="cd05403">
    <property type="entry name" value="NT_KNTase_like"/>
    <property type="match status" value="1"/>
</dbReference>
<sequence>MDTQVKRHLDTFTALFVEELKENLSGIYLHGSLAMGCFNPSRSDIDLLVVVKRKLSRTGIKRIVRDVLVLHEGMTNGLEFSVILDENLALFDYPTPFELHYSDYHREKYRTDDHYVCGGDKDRDLASQITIAYHRGITLYGKPLAELYPPIERRYYLASILHDVEGAPKEIISNPIYVTLNLCRVLLYIREGKLSSKREGGEWGITHLPIQYRDLVQSYLNEYNGAIGHNKVEPLQLSEFAAYMLNTIKKEI</sequence>
<protein>
    <recommendedName>
        <fullName evidence="4">Spectinomycin 9-adenylyltransferase</fullName>
    </recommendedName>
</protein>
<dbReference type="InterPro" id="IPR043519">
    <property type="entry name" value="NT_sf"/>
</dbReference>